<dbReference type="Proteomes" id="UP001206692">
    <property type="component" value="Unassembled WGS sequence"/>
</dbReference>
<name>A0ABT1STZ1_9FIRM</name>
<feature type="domain" description="LRAT" evidence="6">
    <location>
        <begin position="40"/>
        <end position="148"/>
    </location>
</feature>
<feature type="region of interest" description="Disordered" evidence="5">
    <location>
        <begin position="415"/>
        <end position="452"/>
    </location>
</feature>
<dbReference type="InterPro" id="IPR051496">
    <property type="entry name" value="H-rev107_PLA/AT"/>
</dbReference>
<dbReference type="Pfam" id="PF04970">
    <property type="entry name" value="LRAT"/>
    <property type="match status" value="1"/>
</dbReference>
<keyword evidence="4" id="KW-0175">Coiled coil</keyword>
<evidence type="ECO:0000313" key="8">
    <source>
        <dbReference type="Proteomes" id="UP001206692"/>
    </source>
</evidence>
<accession>A0ABT1STZ1</accession>
<comment type="caution">
    <text evidence="7">The sequence shown here is derived from an EMBL/GenBank/DDBJ whole genome shotgun (WGS) entry which is preliminary data.</text>
</comment>
<feature type="coiled-coil region" evidence="4">
    <location>
        <begin position="204"/>
        <end position="231"/>
    </location>
</feature>
<dbReference type="PANTHER" id="PTHR13943:SF77">
    <property type="entry name" value="LRAT DOMAIN-CONTAINING PROTEIN"/>
    <property type="match status" value="1"/>
</dbReference>
<sequence length="452" mass="51470">MIRRLIPYGGVFPMVALGTLISGESETWECRRPVKGDHIRVKRCGGLYAHHGIYVSDEEVIHFTGTDDDRVLDWSQCRVIKTSLAQFLAGGTLEVKDYTDDEFSDLYSVEQIVRYARFCLGDSGYHLVFNNCEHFANACTFGTYRSPQVERALSGKMPNGEGGHMEFFTKIGNAIKSLFGGGSNERTTHSYNYEPDKVKIAEIENATRVKLAQLKNERVDLSKQIESSTKVKLVHLENERVDLIKQAKIDILQCETQCQMALKEAQARGFQMVAETIMEMQKQLTDMAQKRFLILEKGSMSVIHEVDVMYAQLKDKINRDNDVYNTEKFPKLLEILEKYDKDSPGHALYQKRINDDMVLHMEHMSLQLKTLQERQNRIVDSILEDKTKMIDQANGITLEMLTHLKQQVLNLQGQGVPKVTGKQPDLLPHKDPLALPGSDTTIDAKDTEEHDR</sequence>
<keyword evidence="8" id="KW-1185">Reference proteome</keyword>
<dbReference type="EMBL" id="JANGEW010000015">
    <property type="protein sequence ID" value="MCQ5343083.1"/>
    <property type="molecule type" value="Genomic_DNA"/>
</dbReference>
<evidence type="ECO:0000256" key="2">
    <source>
        <dbReference type="ARBA" id="ARBA00022801"/>
    </source>
</evidence>
<keyword evidence="3" id="KW-0443">Lipid metabolism</keyword>
<dbReference type="InterPro" id="IPR007053">
    <property type="entry name" value="LRAT_dom"/>
</dbReference>
<evidence type="ECO:0000256" key="3">
    <source>
        <dbReference type="ARBA" id="ARBA00023098"/>
    </source>
</evidence>
<gene>
    <name evidence="7" type="ORF">NE675_08625</name>
</gene>
<feature type="compositionally biased region" description="Basic and acidic residues" evidence="5">
    <location>
        <begin position="442"/>
        <end position="452"/>
    </location>
</feature>
<organism evidence="7 8">
    <name type="scientific">Megasphaera massiliensis</name>
    <dbReference type="NCBI Taxonomy" id="1232428"/>
    <lineage>
        <taxon>Bacteria</taxon>
        <taxon>Bacillati</taxon>
        <taxon>Bacillota</taxon>
        <taxon>Negativicutes</taxon>
        <taxon>Veillonellales</taxon>
        <taxon>Veillonellaceae</taxon>
        <taxon>Megasphaera</taxon>
    </lineage>
</organism>
<evidence type="ECO:0000259" key="6">
    <source>
        <dbReference type="PROSITE" id="PS51934"/>
    </source>
</evidence>
<dbReference type="RefSeq" id="WP_154254230.1">
    <property type="nucleotide sequence ID" value="NZ_JAJCIO010000006.1"/>
</dbReference>
<dbReference type="PROSITE" id="PS51934">
    <property type="entry name" value="LRAT"/>
    <property type="match status" value="1"/>
</dbReference>
<evidence type="ECO:0000256" key="5">
    <source>
        <dbReference type="SAM" id="MobiDB-lite"/>
    </source>
</evidence>
<reference evidence="7 8" key="1">
    <citation type="submission" date="2022-06" db="EMBL/GenBank/DDBJ databases">
        <title>Isolation of gut microbiota from human fecal samples.</title>
        <authorList>
            <person name="Pamer E.G."/>
            <person name="Barat B."/>
            <person name="Waligurski E."/>
            <person name="Medina S."/>
            <person name="Paddock L."/>
            <person name="Mostad J."/>
        </authorList>
    </citation>
    <scope>NUCLEOTIDE SEQUENCE [LARGE SCALE GENOMIC DNA]</scope>
    <source>
        <strain evidence="7 8">DFI.1.1</strain>
    </source>
</reference>
<dbReference type="PANTHER" id="PTHR13943">
    <property type="entry name" value="HRAS-LIKE SUPPRESSOR - RELATED"/>
    <property type="match status" value="1"/>
</dbReference>
<evidence type="ECO:0000256" key="1">
    <source>
        <dbReference type="ARBA" id="ARBA00022679"/>
    </source>
</evidence>
<keyword evidence="7" id="KW-0012">Acyltransferase</keyword>
<dbReference type="Gene3D" id="3.90.1720.10">
    <property type="entry name" value="endopeptidase domain like (from Nostoc punctiforme)"/>
    <property type="match status" value="1"/>
</dbReference>
<dbReference type="GO" id="GO:0016746">
    <property type="term" value="F:acyltransferase activity"/>
    <property type="evidence" value="ECO:0007669"/>
    <property type="project" value="UniProtKB-KW"/>
</dbReference>
<keyword evidence="1" id="KW-0808">Transferase</keyword>
<keyword evidence="2" id="KW-0378">Hydrolase</keyword>
<evidence type="ECO:0000313" key="7">
    <source>
        <dbReference type="EMBL" id="MCQ5343083.1"/>
    </source>
</evidence>
<evidence type="ECO:0000256" key="4">
    <source>
        <dbReference type="SAM" id="Coils"/>
    </source>
</evidence>
<protein>
    <submittedName>
        <fullName evidence="7">Lecithin retinol acyltransferase family protein</fullName>
    </submittedName>
</protein>
<proteinExistence type="predicted"/>